<dbReference type="InterPro" id="IPR050570">
    <property type="entry name" value="Cell_wall_metabolism_enzyme"/>
</dbReference>
<proteinExistence type="predicted"/>
<dbReference type="PANTHER" id="PTHR21666">
    <property type="entry name" value="PEPTIDASE-RELATED"/>
    <property type="match status" value="1"/>
</dbReference>
<dbReference type="CDD" id="cd12797">
    <property type="entry name" value="M23_peptidase"/>
    <property type="match status" value="1"/>
</dbReference>
<protein>
    <submittedName>
        <fullName evidence="2">M23 family metallopeptidase</fullName>
    </submittedName>
</protein>
<gene>
    <name evidence="2" type="ORF">NB037_03065</name>
</gene>
<comment type="caution">
    <text evidence="2">The sequence shown here is derived from an EMBL/GenBank/DDBJ whole genome shotgun (WGS) entry which is preliminary data.</text>
</comment>
<dbReference type="AlphaFoldDB" id="A0A9X2DXG8"/>
<evidence type="ECO:0000259" key="1">
    <source>
        <dbReference type="Pfam" id="PF01551"/>
    </source>
</evidence>
<dbReference type="Proteomes" id="UP001155240">
    <property type="component" value="Unassembled WGS sequence"/>
</dbReference>
<organism evidence="2 3">
    <name type="scientific">Rathayibacter rubneri</name>
    <dbReference type="NCBI Taxonomy" id="2950106"/>
    <lineage>
        <taxon>Bacteria</taxon>
        <taxon>Bacillati</taxon>
        <taxon>Actinomycetota</taxon>
        <taxon>Actinomycetes</taxon>
        <taxon>Micrococcales</taxon>
        <taxon>Microbacteriaceae</taxon>
        <taxon>Rathayibacter</taxon>
    </lineage>
</organism>
<name>A0A9X2DXG8_9MICO</name>
<dbReference type="SUPFAM" id="SSF51261">
    <property type="entry name" value="Duplicated hybrid motif"/>
    <property type="match status" value="1"/>
</dbReference>
<dbReference type="InterPro" id="IPR011055">
    <property type="entry name" value="Dup_hybrid_motif"/>
</dbReference>
<dbReference type="Gene3D" id="2.70.70.10">
    <property type="entry name" value="Glucose Permease (Domain IIA)"/>
    <property type="match status" value="1"/>
</dbReference>
<feature type="domain" description="M23ase beta-sheet core" evidence="1">
    <location>
        <begin position="36"/>
        <end position="130"/>
    </location>
</feature>
<dbReference type="GO" id="GO:0004222">
    <property type="term" value="F:metalloendopeptidase activity"/>
    <property type="evidence" value="ECO:0007669"/>
    <property type="project" value="TreeGrafter"/>
</dbReference>
<evidence type="ECO:0000313" key="2">
    <source>
        <dbReference type="EMBL" id="MCM6761388.1"/>
    </source>
</evidence>
<reference evidence="2" key="1">
    <citation type="submission" date="2022-06" db="EMBL/GenBank/DDBJ databases">
        <title>Whole genome shotgun sequencing (WGS) of Rathayibacter sp. ZW T2_19, isolated from stored onions (Allium cepa).</title>
        <authorList>
            <person name="Stoll D.A."/>
            <person name="Huch M."/>
        </authorList>
    </citation>
    <scope>NUCLEOTIDE SEQUENCE</scope>
    <source>
        <strain evidence="2">ZW T2_19</strain>
    </source>
</reference>
<accession>A0A9X2DXG8</accession>
<dbReference type="EMBL" id="JAMRYM010000005">
    <property type="protein sequence ID" value="MCM6761388.1"/>
    <property type="molecule type" value="Genomic_DNA"/>
</dbReference>
<sequence length="238" mass="26217">MTLSNYRLATPSTVILADNRDPMQSYQRHLLTTGRGGVDIVAPVGTPVYARTPGVMRRIPNNGSAGNSCRFEHDDNPGWADVFSHLTGYVGEDGQHFDVGQVVAYTGKTGTKDPHLHWHLLDPNGNRRNPWLYFTPLAATRPTQEEDDDMPLTTDERRLLEDANTNAAEARRLAGLALGVPLNASPDEYEAYLRDRGSFETLAELRRMLAAILKQTDAPAGAPGEDNLRKKLDAILAK</sequence>
<dbReference type="RefSeq" id="WP_251943537.1">
    <property type="nucleotide sequence ID" value="NZ_JAMRYM010000005.1"/>
</dbReference>
<evidence type="ECO:0000313" key="3">
    <source>
        <dbReference type="Proteomes" id="UP001155240"/>
    </source>
</evidence>
<dbReference type="InterPro" id="IPR016047">
    <property type="entry name" value="M23ase_b-sheet_dom"/>
</dbReference>
<dbReference type="PANTHER" id="PTHR21666:SF286">
    <property type="entry name" value="LIPOPROTEIN NLPD"/>
    <property type="match status" value="1"/>
</dbReference>
<dbReference type="Pfam" id="PF01551">
    <property type="entry name" value="Peptidase_M23"/>
    <property type="match status" value="1"/>
</dbReference>
<keyword evidence="3" id="KW-1185">Reference proteome</keyword>